<accession>A0A0E9WE38</accession>
<proteinExistence type="predicted"/>
<reference evidence="2" key="2">
    <citation type="journal article" date="2015" name="Fish Shellfish Immunol.">
        <title>Early steps in the European eel (Anguilla anguilla)-Vibrio vulnificus interaction in the gills: Role of the RtxA13 toxin.</title>
        <authorList>
            <person name="Callol A."/>
            <person name="Pajuelo D."/>
            <person name="Ebbesson L."/>
            <person name="Teles M."/>
            <person name="MacKenzie S."/>
            <person name="Amaro C."/>
        </authorList>
    </citation>
    <scope>NUCLEOTIDE SEQUENCE</scope>
</reference>
<reference evidence="2" key="1">
    <citation type="submission" date="2014-11" db="EMBL/GenBank/DDBJ databases">
        <authorList>
            <person name="Amaro Gonzalez C."/>
        </authorList>
    </citation>
    <scope>NUCLEOTIDE SEQUENCE</scope>
</reference>
<evidence type="ECO:0000256" key="1">
    <source>
        <dbReference type="SAM" id="MobiDB-lite"/>
    </source>
</evidence>
<dbReference type="EMBL" id="GBXM01020849">
    <property type="protein sequence ID" value="JAH87728.1"/>
    <property type="molecule type" value="Transcribed_RNA"/>
</dbReference>
<protein>
    <submittedName>
        <fullName evidence="2">Uncharacterized protein</fullName>
    </submittedName>
</protein>
<organism evidence="2">
    <name type="scientific">Anguilla anguilla</name>
    <name type="common">European freshwater eel</name>
    <name type="synonym">Muraena anguilla</name>
    <dbReference type="NCBI Taxonomy" id="7936"/>
    <lineage>
        <taxon>Eukaryota</taxon>
        <taxon>Metazoa</taxon>
        <taxon>Chordata</taxon>
        <taxon>Craniata</taxon>
        <taxon>Vertebrata</taxon>
        <taxon>Euteleostomi</taxon>
        <taxon>Actinopterygii</taxon>
        <taxon>Neopterygii</taxon>
        <taxon>Teleostei</taxon>
        <taxon>Anguilliformes</taxon>
        <taxon>Anguillidae</taxon>
        <taxon>Anguilla</taxon>
    </lineage>
</organism>
<feature type="compositionally biased region" description="Polar residues" evidence="1">
    <location>
        <begin position="1"/>
        <end position="11"/>
    </location>
</feature>
<feature type="region of interest" description="Disordered" evidence="1">
    <location>
        <begin position="1"/>
        <end position="20"/>
    </location>
</feature>
<sequence length="45" mass="5008">MYSQSSEQNTGRRPLNAKSDGPSMAVFLLMNDIYDGVCFIGSLRH</sequence>
<name>A0A0E9WE38_ANGAN</name>
<dbReference type="AlphaFoldDB" id="A0A0E9WE38"/>
<evidence type="ECO:0000313" key="2">
    <source>
        <dbReference type="EMBL" id="JAH87728.1"/>
    </source>
</evidence>